<proteinExistence type="predicted"/>
<comment type="caution">
    <text evidence="1">The sequence shown here is derived from an EMBL/GenBank/DDBJ whole genome shotgun (WGS) entry which is preliminary data.</text>
</comment>
<gene>
    <name evidence="1" type="ORF">IFK94_13110</name>
</gene>
<sequence length="170" mass="17288">MNRIVAIVAVVVLVLPVFGAEPGGMTGRLLGVDGRPAAGFQVVLVSADGQPADKTGTDYQGAYSFDQVSPGEYGIGIISPEGDVSPVLAAPTPVTAGEVVVRDIRLLTAGDSPVLLAPASGGLGVWWAGLSPGAKVWTVMGTLVGIGLVYGATQDDDDRSETPVSPFRVD</sequence>
<keyword evidence="1" id="KW-0121">Carboxypeptidase</keyword>
<name>A0A8J6Y9Q3_9BACT</name>
<dbReference type="InterPro" id="IPR013784">
    <property type="entry name" value="Carb-bd-like_fold"/>
</dbReference>
<dbReference type="AlphaFoldDB" id="A0A8J6Y9Q3"/>
<dbReference type="InterPro" id="IPR013783">
    <property type="entry name" value="Ig-like_fold"/>
</dbReference>
<accession>A0A8J6Y9Q3</accession>
<keyword evidence="1" id="KW-0645">Protease</keyword>
<dbReference type="EMBL" id="JACXWD010000057">
    <property type="protein sequence ID" value="MBD3869056.1"/>
    <property type="molecule type" value="Genomic_DNA"/>
</dbReference>
<reference evidence="1 2" key="1">
    <citation type="submission" date="2020-08" db="EMBL/GenBank/DDBJ databases">
        <title>Acidobacteriota in marine sediments use diverse sulfur dissimilation pathways.</title>
        <authorList>
            <person name="Wasmund K."/>
        </authorList>
    </citation>
    <scope>NUCLEOTIDE SEQUENCE [LARGE SCALE GENOMIC DNA]</scope>
    <source>
        <strain evidence="1">MAG AM4</strain>
    </source>
</reference>
<dbReference type="Gene3D" id="2.60.40.10">
    <property type="entry name" value="Immunoglobulins"/>
    <property type="match status" value="1"/>
</dbReference>
<evidence type="ECO:0000313" key="2">
    <source>
        <dbReference type="Proteomes" id="UP000648239"/>
    </source>
</evidence>
<dbReference type="Proteomes" id="UP000648239">
    <property type="component" value="Unassembled WGS sequence"/>
</dbReference>
<dbReference type="GO" id="GO:0004180">
    <property type="term" value="F:carboxypeptidase activity"/>
    <property type="evidence" value="ECO:0007669"/>
    <property type="project" value="UniProtKB-KW"/>
</dbReference>
<evidence type="ECO:0000313" key="1">
    <source>
        <dbReference type="EMBL" id="MBD3869056.1"/>
    </source>
</evidence>
<dbReference type="SUPFAM" id="SSF49452">
    <property type="entry name" value="Starch-binding domain-like"/>
    <property type="match status" value="1"/>
</dbReference>
<keyword evidence="1" id="KW-0378">Hydrolase</keyword>
<dbReference type="GO" id="GO:0030246">
    <property type="term" value="F:carbohydrate binding"/>
    <property type="evidence" value="ECO:0007669"/>
    <property type="project" value="InterPro"/>
</dbReference>
<protein>
    <submittedName>
        <fullName evidence="1">Carboxypeptidase regulatory-like domain-containing protein</fullName>
    </submittedName>
</protein>
<organism evidence="1 2">
    <name type="scientific">Candidatus Polarisedimenticola svalbardensis</name>
    <dbReference type="NCBI Taxonomy" id="2886004"/>
    <lineage>
        <taxon>Bacteria</taxon>
        <taxon>Pseudomonadati</taxon>
        <taxon>Acidobacteriota</taxon>
        <taxon>Candidatus Polarisedimenticolia</taxon>
        <taxon>Candidatus Polarisedimenticolales</taxon>
        <taxon>Candidatus Polarisedimenticolaceae</taxon>
        <taxon>Candidatus Polarisedimenticola</taxon>
    </lineage>
</organism>